<keyword evidence="7" id="KW-1185">Reference proteome</keyword>
<feature type="transmembrane region" description="Helical" evidence="5">
    <location>
        <begin position="305"/>
        <end position="326"/>
    </location>
</feature>
<feature type="transmembrane region" description="Helical" evidence="5">
    <location>
        <begin position="12"/>
        <end position="33"/>
    </location>
</feature>
<accession>A0A1M6Y5Q9</accession>
<evidence type="ECO:0000256" key="2">
    <source>
        <dbReference type="ARBA" id="ARBA00022692"/>
    </source>
</evidence>
<dbReference type="EMBL" id="FRAV01000012">
    <property type="protein sequence ID" value="SHL13557.1"/>
    <property type="molecule type" value="Genomic_DNA"/>
</dbReference>
<dbReference type="Gene3D" id="1.20.1250.20">
    <property type="entry name" value="MFS general substrate transporter like domains"/>
    <property type="match status" value="2"/>
</dbReference>
<keyword evidence="2 5" id="KW-0812">Transmembrane</keyword>
<feature type="transmembrane region" description="Helical" evidence="5">
    <location>
        <begin position="138"/>
        <end position="155"/>
    </location>
</feature>
<keyword evidence="3 5" id="KW-1133">Transmembrane helix</keyword>
<proteinExistence type="predicted"/>
<feature type="transmembrane region" description="Helical" evidence="5">
    <location>
        <begin position="281"/>
        <end position="299"/>
    </location>
</feature>
<feature type="transmembrane region" description="Helical" evidence="5">
    <location>
        <begin position="99"/>
        <end position="117"/>
    </location>
</feature>
<dbReference type="InterPro" id="IPR051788">
    <property type="entry name" value="MFS_Transporter"/>
</dbReference>
<name>A0A1M6Y5Q9_9FLAO</name>
<evidence type="ECO:0000313" key="7">
    <source>
        <dbReference type="Proteomes" id="UP000184364"/>
    </source>
</evidence>
<dbReference type="PANTHER" id="PTHR23514:SF13">
    <property type="entry name" value="INNER MEMBRANE PROTEIN YBJJ"/>
    <property type="match status" value="1"/>
</dbReference>
<feature type="transmembrane region" description="Helical" evidence="5">
    <location>
        <begin position="45"/>
        <end position="67"/>
    </location>
</feature>
<dbReference type="AlphaFoldDB" id="A0A1M6Y5Q9"/>
<dbReference type="SUPFAM" id="SSF103473">
    <property type="entry name" value="MFS general substrate transporter"/>
    <property type="match status" value="1"/>
</dbReference>
<evidence type="ECO:0000256" key="5">
    <source>
        <dbReference type="SAM" id="Phobius"/>
    </source>
</evidence>
<feature type="transmembrane region" description="Helical" evidence="5">
    <location>
        <begin position="161"/>
        <end position="178"/>
    </location>
</feature>
<feature type="transmembrane region" description="Helical" evidence="5">
    <location>
        <begin position="364"/>
        <end position="385"/>
    </location>
</feature>
<evidence type="ECO:0000256" key="1">
    <source>
        <dbReference type="ARBA" id="ARBA00004141"/>
    </source>
</evidence>
<sequence>MNDLKTIRAKRATQLIFLVCGLGIASWAPMVPFAKDRLLLNEANLGMLLLFLGAGAILMMPISGILIRKIGSRKVIAASVVLSAFILPCLLVISNVYLMGLFLFAFGCGIGTIDVAMNTHGVQVQNLYDKPIMSSLHGLFSVGGLFGSLGLGFLMKMGLNPIYAAITISSLLILLLITQYKNLFTLEKEQEIILKSASEDKKEESKGKMQWLDYRVLVLGLMCFIVFLSEGAMLDWSAIFLRDNRGIENEFTGIGYAAFSVAMAAMRLSGDSLVGKLNSKIIVVGGSILAAIGIGIIVLSPWLLVSILGFVLLGAGAANIVPVFITEGGKIKGISPTVTIPVITTLGYAGQLAGPALLGIIAHYFSLSIAFEIIALLFILVATIYQFRKK</sequence>
<protein>
    <submittedName>
        <fullName evidence="6">Major Facilitator Superfamily protein</fullName>
    </submittedName>
</protein>
<reference evidence="7" key="1">
    <citation type="submission" date="2016-11" db="EMBL/GenBank/DDBJ databases">
        <authorList>
            <person name="Varghese N."/>
            <person name="Submissions S."/>
        </authorList>
    </citation>
    <scope>NUCLEOTIDE SEQUENCE [LARGE SCALE GENOMIC DNA]</scope>
    <source>
        <strain evidence="7">DSM 26899</strain>
    </source>
</reference>
<dbReference type="OrthoDB" id="9809599at2"/>
<feature type="transmembrane region" description="Helical" evidence="5">
    <location>
        <begin position="74"/>
        <end position="93"/>
    </location>
</feature>
<evidence type="ECO:0000313" key="6">
    <source>
        <dbReference type="EMBL" id="SHL13557.1"/>
    </source>
</evidence>
<dbReference type="InterPro" id="IPR011701">
    <property type="entry name" value="MFS"/>
</dbReference>
<feature type="transmembrane region" description="Helical" evidence="5">
    <location>
        <begin position="251"/>
        <end position="269"/>
    </location>
</feature>
<dbReference type="RefSeq" id="WP_073292701.1">
    <property type="nucleotide sequence ID" value="NZ_FRAV01000012.1"/>
</dbReference>
<dbReference type="PANTHER" id="PTHR23514">
    <property type="entry name" value="BYPASS OF STOP CODON PROTEIN 6"/>
    <property type="match status" value="1"/>
</dbReference>
<dbReference type="InterPro" id="IPR036259">
    <property type="entry name" value="MFS_trans_sf"/>
</dbReference>
<organism evidence="6 7">
    <name type="scientific">Chryseobacterium polytrichastri</name>
    <dbReference type="NCBI Taxonomy" id="1302687"/>
    <lineage>
        <taxon>Bacteria</taxon>
        <taxon>Pseudomonadati</taxon>
        <taxon>Bacteroidota</taxon>
        <taxon>Flavobacteriia</taxon>
        <taxon>Flavobacteriales</taxon>
        <taxon>Weeksellaceae</taxon>
        <taxon>Chryseobacterium group</taxon>
        <taxon>Chryseobacterium</taxon>
    </lineage>
</organism>
<gene>
    <name evidence="6" type="ORF">SAMN05444267_101296</name>
</gene>
<dbReference type="CDD" id="cd17393">
    <property type="entry name" value="MFS_MosC_like"/>
    <property type="match status" value="1"/>
</dbReference>
<dbReference type="STRING" id="1302687.SAMN05444267_101296"/>
<dbReference type="Pfam" id="PF07690">
    <property type="entry name" value="MFS_1"/>
    <property type="match status" value="1"/>
</dbReference>
<evidence type="ECO:0000256" key="4">
    <source>
        <dbReference type="ARBA" id="ARBA00023136"/>
    </source>
</evidence>
<feature type="transmembrane region" description="Helical" evidence="5">
    <location>
        <begin position="216"/>
        <end position="239"/>
    </location>
</feature>
<evidence type="ECO:0000256" key="3">
    <source>
        <dbReference type="ARBA" id="ARBA00022989"/>
    </source>
</evidence>
<keyword evidence="4 5" id="KW-0472">Membrane</keyword>
<dbReference type="GO" id="GO:0016020">
    <property type="term" value="C:membrane"/>
    <property type="evidence" value="ECO:0007669"/>
    <property type="project" value="UniProtKB-SubCell"/>
</dbReference>
<dbReference type="GO" id="GO:0022857">
    <property type="term" value="F:transmembrane transporter activity"/>
    <property type="evidence" value="ECO:0007669"/>
    <property type="project" value="InterPro"/>
</dbReference>
<feature type="transmembrane region" description="Helical" evidence="5">
    <location>
        <begin position="338"/>
        <end position="358"/>
    </location>
</feature>
<dbReference type="Proteomes" id="UP000184364">
    <property type="component" value="Unassembled WGS sequence"/>
</dbReference>
<comment type="subcellular location">
    <subcellularLocation>
        <location evidence="1">Membrane</location>
        <topology evidence="1">Multi-pass membrane protein</topology>
    </subcellularLocation>
</comment>